<dbReference type="FunCoup" id="A0A7X0MWG7">
    <property type="interactions" value="180"/>
</dbReference>
<evidence type="ECO:0000259" key="6">
    <source>
        <dbReference type="Pfam" id="PF22740"/>
    </source>
</evidence>
<protein>
    <submittedName>
        <fullName evidence="7">UPF0042 nucleotide-binding protein</fullName>
    </submittedName>
</protein>
<keyword evidence="2 4" id="KW-0067">ATP-binding</keyword>
<dbReference type="HAMAP" id="MF_00636">
    <property type="entry name" value="RapZ_like"/>
    <property type="match status" value="1"/>
</dbReference>
<dbReference type="Proteomes" id="UP000528457">
    <property type="component" value="Unassembled WGS sequence"/>
</dbReference>
<dbReference type="InParanoid" id="A0A7X0MWG7"/>
<evidence type="ECO:0000259" key="5">
    <source>
        <dbReference type="Pfam" id="PF03668"/>
    </source>
</evidence>
<dbReference type="SUPFAM" id="SSF52540">
    <property type="entry name" value="P-loop containing nucleoside triphosphate hydrolases"/>
    <property type="match status" value="1"/>
</dbReference>
<dbReference type="Gene3D" id="3.40.50.300">
    <property type="entry name" value="P-loop containing nucleotide triphosphate hydrolases"/>
    <property type="match status" value="1"/>
</dbReference>
<gene>
    <name evidence="7" type="ORF">HNR48_002753</name>
</gene>
<dbReference type="Pfam" id="PF03668">
    <property type="entry name" value="RapZ-like_N"/>
    <property type="match status" value="1"/>
</dbReference>
<feature type="binding site" evidence="4">
    <location>
        <begin position="8"/>
        <end position="15"/>
    </location>
    <ligand>
        <name>ATP</name>
        <dbReference type="ChEBI" id="CHEBI:30616"/>
    </ligand>
</feature>
<sequence length="287" mass="32360">MRLLIISGRSGSGKSTALHVLEDVGFTCIDNLPASLLPTLIRQVRSHGDKSDSAYAVSIDARNDHADLKEFPDFVLALRQQGLDCQLLYFDADEGTLLKRFSETRRKHPLSNDQIDLRAAIDQESELLSPIASIADLTIDSSHLSLHQLRDMVKQRVAGREAPGMAVLFQSFGFKHGPATDCDLVFDVRCLPNPHWNNSLRPLTGQDPAVAEFLSSHQDVVDMLDDLESYLQRWLPKFADDNRSYMTIGIGCTGGQHRSVYITEQLYKRFEPRFGNVQLRHRELRND</sequence>
<dbReference type="GO" id="GO:0005525">
    <property type="term" value="F:GTP binding"/>
    <property type="evidence" value="ECO:0007669"/>
    <property type="project" value="UniProtKB-UniRule"/>
</dbReference>
<comment type="caution">
    <text evidence="7">The sequence shown here is derived from an EMBL/GenBank/DDBJ whole genome shotgun (WGS) entry which is preliminary data.</text>
</comment>
<name>A0A7X0MWG7_9GAMM</name>
<dbReference type="PIRSF" id="PIRSF005052">
    <property type="entry name" value="P-loopkin"/>
    <property type="match status" value="1"/>
</dbReference>
<evidence type="ECO:0000256" key="4">
    <source>
        <dbReference type="HAMAP-Rule" id="MF_00636"/>
    </source>
</evidence>
<dbReference type="NCBIfam" id="NF003828">
    <property type="entry name" value="PRK05416.1"/>
    <property type="match status" value="1"/>
</dbReference>
<feature type="domain" description="RapZ C-terminal" evidence="6">
    <location>
        <begin position="165"/>
        <end position="284"/>
    </location>
</feature>
<dbReference type="RefSeq" id="WP_166845832.1">
    <property type="nucleotide sequence ID" value="NZ_JAAONY010000002.1"/>
</dbReference>
<organism evidence="7 8">
    <name type="scientific">Pseudoteredinibacter isoporae</name>
    <dbReference type="NCBI Taxonomy" id="570281"/>
    <lineage>
        <taxon>Bacteria</taxon>
        <taxon>Pseudomonadati</taxon>
        <taxon>Pseudomonadota</taxon>
        <taxon>Gammaproteobacteria</taxon>
        <taxon>Cellvibrionales</taxon>
        <taxon>Cellvibrionaceae</taxon>
        <taxon>Pseudoteredinibacter</taxon>
    </lineage>
</organism>
<dbReference type="PANTHER" id="PTHR30448">
    <property type="entry name" value="RNASE ADAPTER PROTEIN RAPZ"/>
    <property type="match status" value="1"/>
</dbReference>
<dbReference type="EMBL" id="JACHHT010000002">
    <property type="protein sequence ID" value="MBB6522468.1"/>
    <property type="molecule type" value="Genomic_DNA"/>
</dbReference>
<keyword evidence="8" id="KW-1185">Reference proteome</keyword>
<reference evidence="7 8" key="1">
    <citation type="submission" date="2020-08" db="EMBL/GenBank/DDBJ databases">
        <title>Genomic Encyclopedia of Type Strains, Phase IV (KMG-IV): sequencing the most valuable type-strain genomes for metagenomic binning, comparative biology and taxonomic classification.</title>
        <authorList>
            <person name="Goeker M."/>
        </authorList>
    </citation>
    <scope>NUCLEOTIDE SEQUENCE [LARGE SCALE GENOMIC DNA]</scope>
    <source>
        <strain evidence="7 8">DSM 22368</strain>
    </source>
</reference>
<evidence type="ECO:0000313" key="7">
    <source>
        <dbReference type="EMBL" id="MBB6522468.1"/>
    </source>
</evidence>
<dbReference type="Pfam" id="PF22740">
    <property type="entry name" value="PapZ_C"/>
    <property type="match status" value="1"/>
</dbReference>
<keyword evidence="3 4" id="KW-0342">GTP-binding</keyword>
<dbReference type="InterPro" id="IPR053931">
    <property type="entry name" value="RapZ_C"/>
</dbReference>
<dbReference type="InterPro" id="IPR005337">
    <property type="entry name" value="RapZ-like"/>
</dbReference>
<dbReference type="InterPro" id="IPR027417">
    <property type="entry name" value="P-loop_NTPase"/>
</dbReference>
<evidence type="ECO:0000256" key="3">
    <source>
        <dbReference type="ARBA" id="ARBA00023134"/>
    </source>
</evidence>
<proteinExistence type="inferred from homology"/>
<accession>A0A7X0MWG7</accession>
<evidence type="ECO:0000313" key="8">
    <source>
        <dbReference type="Proteomes" id="UP000528457"/>
    </source>
</evidence>
<dbReference type="GO" id="GO:0005524">
    <property type="term" value="F:ATP binding"/>
    <property type="evidence" value="ECO:0007669"/>
    <property type="project" value="UniProtKB-UniRule"/>
</dbReference>
<dbReference type="PANTHER" id="PTHR30448:SF0">
    <property type="entry name" value="RNASE ADAPTER PROTEIN RAPZ"/>
    <property type="match status" value="1"/>
</dbReference>
<dbReference type="AlphaFoldDB" id="A0A7X0MWG7"/>
<feature type="domain" description="RapZ-like N-terminal" evidence="5">
    <location>
        <begin position="1"/>
        <end position="160"/>
    </location>
</feature>
<evidence type="ECO:0000256" key="1">
    <source>
        <dbReference type="ARBA" id="ARBA00022741"/>
    </source>
</evidence>
<feature type="binding site" evidence="4">
    <location>
        <begin position="60"/>
        <end position="63"/>
    </location>
    <ligand>
        <name>GTP</name>
        <dbReference type="ChEBI" id="CHEBI:37565"/>
    </ligand>
</feature>
<keyword evidence="1 4" id="KW-0547">Nucleotide-binding</keyword>
<dbReference type="InterPro" id="IPR053930">
    <property type="entry name" value="RapZ-like_N"/>
</dbReference>
<evidence type="ECO:0000256" key="2">
    <source>
        <dbReference type="ARBA" id="ARBA00022840"/>
    </source>
</evidence>